<dbReference type="Proteomes" id="UP000237105">
    <property type="component" value="Unassembled WGS sequence"/>
</dbReference>
<dbReference type="EMBL" id="JXTB01000083">
    <property type="protein sequence ID" value="PON66067.1"/>
    <property type="molecule type" value="Genomic_DNA"/>
</dbReference>
<keyword evidence="2" id="KW-1185">Reference proteome</keyword>
<comment type="caution">
    <text evidence="1">The sequence shown here is derived from an EMBL/GenBank/DDBJ whole genome shotgun (WGS) entry which is preliminary data.</text>
</comment>
<dbReference type="AlphaFoldDB" id="A0A2P5CYH1"/>
<proteinExistence type="predicted"/>
<protein>
    <submittedName>
        <fullName evidence="1">Uncharacterized protein</fullName>
    </submittedName>
</protein>
<reference evidence="2" key="1">
    <citation type="submission" date="2016-06" db="EMBL/GenBank/DDBJ databases">
        <title>Parallel loss of symbiosis genes in relatives of nitrogen-fixing non-legume Parasponia.</title>
        <authorList>
            <person name="Van Velzen R."/>
            <person name="Holmer R."/>
            <person name="Bu F."/>
            <person name="Rutten L."/>
            <person name="Van Zeijl A."/>
            <person name="Liu W."/>
            <person name="Santuari L."/>
            <person name="Cao Q."/>
            <person name="Sharma T."/>
            <person name="Shen D."/>
            <person name="Roswanjaya Y."/>
            <person name="Wardhani T."/>
            <person name="Kalhor M.S."/>
            <person name="Jansen J."/>
            <person name="Van den Hoogen J."/>
            <person name="Gungor B."/>
            <person name="Hartog M."/>
            <person name="Hontelez J."/>
            <person name="Verver J."/>
            <person name="Yang W.-C."/>
            <person name="Schijlen E."/>
            <person name="Repin R."/>
            <person name="Schilthuizen M."/>
            <person name="Schranz E."/>
            <person name="Heidstra R."/>
            <person name="Miyata K."/>
            <person name="Fedorova E."/>
            <person name="Kohlen W."/>
            <person name="Bisseling T."/>
            <person name="Smit S."/>
            <person name="Geurts R."/>
        </authorList>
    </citation>
    <scope>NUCLEOTIDE SEQUENCE [LARGE SCALE GENOMIC DNA]</scope>
    <source>
        <strain evidence="2">cv. WU1-14</strain>
    </source>
</reference>
<sequence length="198" mass="22694">MKSRAGLARKSKYDKQDICKLNSYPAQETCKDLILLRVKIQKFLGSDKKGKRLNPFHNHEYNDSFCGKSILEKGTTKSNAISVEQYDEDLDLQLALMTSHLQTNPPTEDKCIDLSQGKIPFRHEADNEIRVLWFNSPNTRKKLKNALCRSFGARKWAVFKFQEQPHLSFLKSAWNPSLEMSHFASKAVAMFTAPSAWP</sequence>
<organism evidence="1 2">
    <name type="scientific">Parasponia andersonii</name>
    <name type="common">Sponia andersonii</name>
    <dbReference type="NCBI Taxonomy" id="3476"/>
    <lineage>
        <taxon>Eukaryota</taxon>
        <taxon>Viridiplantae</taxon>
        <taxon>Streptophyta</taxon>
        <taxon>Embryophyta</taxon>
        <taxon>Tracheophyta</taxon>
        <taxon>Spermatophyta</taxon>
        <taxon>Magnoliopsida</taxon>
        <taxon>eudicotyledons</taxon>
        <taxon>Gunneridae</taxon>
        <taxon>Pentapetalae</taxon>
        <taxon>rosids</taxon>
        <taxon>fabids</taxon>
        <taxon>Rosales</taxon>
        <taxon>Cannabaceae</taxon>
        <taxon>Parasponia</taxon>
    </lineage>
</organism>
<feature type="non-terminal residue" evidence="1">
    <location>
        <position position="198"/>
    </location>
</feature>
<accession>A0A2P5CYH1</accession>
<evidence type="ECO:0000313" key="2">
    <source>
        <dbReference type="Proteomes" id="UP000237105"/>
    </source>
</evidence>
<name>A0A2P5CYH1_PARAD</name>
<evidence type="ECO:0000313" key="1">
    <source>
        <dbReference type="EMBL" id="PON66067.1"/>
    </source>
</evidence>
<gene>
    <name evidence="1" type="ORF">PanWU01x14_112940</name>
</gene>